<gene>
    <name evidence="2" type="ORF">A0123_02020</name>
</gene>
<feature type="domain" description="DUF6538" evidence="1">
    <location>
        <begin position="4"/>
        <end position="45"/>
    </location>
</feature>
<dbReference type="RefSeq" id="WP_064274714.1">
    <property type="nucleotide sequence ID" value="NZ_LUTU01000008.1"/>
</dbReference>
<comment type="caution">
    <text evidence="2">The sequence shown here is derived from an EMBL/GenBank/DDBJ whole genome shotgun (WGS) entry which is preliminary data.</text>
</comment>
<dbReference type="EMBL" id="LUTU01000008">
    <property type="protein sequence ID" value="OAJ67421.1"/>
    <property type="molecule type" value="Genomic_DNA"/>
</dbReference>
<dbReference type="Proteomes" id="UP000077786">
    <property type="component" value="Unassembled WGS sequence"/>
</dbReference>
<reference evidence="2 3" key="1">
    <citation type="submission" date="2016-03" db="EMBL/GenBank/DDBJ databases">
        <title>Draft genome sequence of Gluconobacter cerinus strain CECT 9110.</title>
        <authorList>
            <person name="Sainz F."/>
            <person name="Mas A."/>
            <person name="Torija M.J."/>
        </authorList>
    </citation>
    <scope>NUCLEOTIDE SEQUENCE [LARGE SCALE GENOMIC DNA]</scope>
    <source>
        <strain evidence="2 3">CECT 9110</strain>
    </source>
</reference>
<dbReference type="AlphaFoldDB" id="A0A1B6VJM4"/>
<sequence length="180" mass="20745">MLIRLQSGFHFRRGIPARFRPALGKREIWHSLETLDRNLARTRACAMYGLTSQLFECISLAMSSSEETSSLNKAVETFQEALATSDLHPVQQDLFQSIVQTYDSEIQALKARYKTMNAEHLLARMEDHQRVSSVLEKIGPEINALMDIIHKIKKIFEKHGTRLVQPIQKTSFRKHLEPQK</sequence>
<dbReference type="Pfam" id="PF20172">
    <property type="entry name" value="DUF6538"/>
    <property type="match status" value="1"/>
</dbReference>
<evidence type="ECO:0000313" key="2">
    <source>
        <dbReference type="EMBL" id="OAJ67421.1"/>
    </source>
</evidence>
<evidence type="ECO:0000259" key="1">
    <source>
        <dbReference type="Pfam" id="PF20172"/>
    </source>
</evidence>
<accession>A0A1B6VJM4</accession>
<protein>
    <submittedName>
        <fullName evidence="2">Integrase</fullName>
    </submittedName>
</protein>
<name>A0A1B6VJM4_9PROT</name>
<dbReference type="PATRIC" id="fig|38307.3.peg.2084"/>
<evidence type="ECO:0000313" key="3">
    <source>
        <dbReference type="Proteomes" id="UP000077786"/>
    </source>
</evidence>
<proteinExistence type="predicted"/>
<organism evidence="2 3">
    <name type="scientific">Gluconobacter cerinus</name>
    <dbReference type="NCBI Taxonomy" id="38307"/>
    <lineage>
        <taxon>Bacteria</taxon>
        <taxon>Pseudomonadati</taxon>
        <taxon>Pseudomonadota</taxon>
        <taxon>Alphaproteobacteria</taxon>
        <taxon>Acetobacterales</taxon>
        <taxon>Acetobacteraceae</taxon>
        <taxon>Gluconobacter</taxon>
    </lineage>
</organism>
<dbReference type="InterPro" id="IPR046668">
    <property type="entry name" value="DUF6538"/>
</dbReference>